<keyword evidence="2" id="KW-1185">Reference proteome</keyword>
<protein>
    <submittedName>
        <fullName evidence="1">Uncharacterized protein</fullName>
    </submittedName>
</protein>
<sequence length="43" mass="4986">MLMVVVMGVIVTVQMHVWTPTMTVRLSHNATRVRMRQALPQHE</sequence>
<evidence type="ECO:0000313" key="2">
    <source>
        <dbReference type="Proteomes" id="UP000319004"/>
    </source>
</evidence>
<accession>A0A518HUN5</accession>
<reference evidence="1 2" key="1">
    <citation type="submission" date="2019-03" db="EMBL/GenBank/DDBJ databases">
        <title>Deep-cultivation of Planctomycetes and their phenomic and genomic characterization uncovers novel biology.</title>
        <authorList>
            <person name="Wiegand S."/>
            <person name="Jogler M."/>
            <person name="Boedeker C."/>
            <person name="Pinto D."/>
            <person name="Vollmers J."/>
            <person name="Rivas-Marin E."/>
            <person name="Kohn T."/>
            <person name="Peeters S.H."/>
            <person name="Heuer A."/>
            <person name="Rast P."/>
            <person name="Oberbeckmann S."/>
            <person name="Bunk B."/>
            <person name="Jeske O."/>
            <person name="Meyerdierks A."/>
            <person name="Storesund J.E."/>
            <person name="Kallscheuer N."/>
            <person name="Luecker S."/>
            <person name="Lage O.M."/>
            <person name="Pohl T."/>
            <person name="Merkel B.J."/>
            <person name="Hornburger P."/>
            <person name="Mueller R.-W."/>
            <person name="Bruemmer F."/>
            <person name="Labrenz M."/>
            <person name="Spormann A.M."/>
            <person name="Op den Camp H."/>
            <person name="Overmann J."/>
            <person name="Amann R."/>
            <person name="Jetten M.S.M."/>
            <person name="Mascher T."/>
            <person name="Medema M.H."/>
            <person name="Devos D.P."/>
            <person name="Kaster A.-K."/>
            <person name="Ovreas L."/>
            <person name="Rohde M."/>
            <person name="Galperin M.Y."/>
            <person name="Jogler C."/>
        </authorList>
    </citation>
    <scope>NUCLEOTIDE SEQUENCE [LARGE SCALE GENOMIC DNA]</scope>
    <source>
        <strain evidence="1 2">Enr13</strain>
    </source>
</reference>
<gene>
    <name evidence="1" type="ORF">Enr13x_43900</name>
</gene>
<organism evidence="1 2">
    <name type="scientific">Stieleria neptunia</name>
    <dbReference type="NCBI Taxonomy" id="2527979"/>
    <lineage>
        <taxon>Bacteria</taxon>
        <taxon>Pseudomonadati</taxon>
        <taxon>Planctomycetota</taxon>
        <taxon>Planctomycetia</taxon>
        <taxon>Pirellulales</taxon>
        <taxon>Pirellulaceae</taxon>
        <taxon>Stieleria</taxon>
    </lineage>
</organism>
<evidence type="ECO:0000313" key="1">
    <source>
        <dbReference type="EMBL" id="QDV44524.1"/>
    </source>
</evidence>
<dbReference type="AlphaFoldDB" id="A0A518HUN5"/>
<dbReference type="EMBL" id="CP037423">
    <property type="protein sequence ID" value="QDV44524.1"/>
    <property type="molecule type" value="Genomic_DNA"/>
</dbReference>
<dbReference type="Proteomes" id="UP000319004">
    <property type="component" value="Chromosome"/>
</dbReference>
<name>A0A518HUN5_9BACT</name>
<dbReference type="KEGG" id="snep:Enr13x_43900"/>
<proteinExistence type="predicted"/>